<proteinExistence type="predicted"/>
<evidence type="ECO:0000313" key="1">
    <source>
        <dbReference type="EMBL" id="CAK0895462.1"/>
    </source>
</evidence>
<accession>A0ABN9X7P8</accession>
<evidence type="ECO:0000313" key="2">
    <source>
        <dbReference type="Proteomes" id="UP001189429"/>
    </source>
</evidence>
<reference evidence="1" key="1">
    <citation type="submission" date="2023-10" db="EMBL/GenBank/DDBJ databases">
        <authorList>
            <person name="Chen Y."/>
            <person name="Shah S."/>
            <person name="Dougan E. K."/>
            <person name="Thang M."/>
            <person name="Chan C."/>
        </authorList>
    </citation>
    <scope>NUCLEOTIDE SEQUENCE [LARGE SCALE GENOMIC DNA]</scope>
</reference>
<dbReference type="EMBL" id="CAUYUJ010020044">
    <property type="protein sequence ID" value="CAK0895462.1"/>
    <property type="molecule type" value="Genomic_DNA"/>
</dbReference>
<comment type="caution">
    <text evidence="1">The sequence shown here is derived from an EMBL/GenBank/DDBJ whole genome shotgun (WGS) entry which is preliminary data.</text>
</comment>
<name>A0ABN9X7P8_9DINO</name>
<organism evidence="1 2">
    <name type="scientific">Prorocentrum cordatum</name>
    <dbReference type="NCBI Taxonomy" id="2364126"/>
    <lineage>
        <taxon>Eukaryota</taxon>
        <taxon>Sar</taxon>
        <taxon>Alveolata</taxon>
        <taxon>Dinophyceae</taxon>
        <taxon>Prorocentrales</taxon>
        <taxon>Prorocentraceae</taxon>
        <taxon>Prorocentrum</taxon>
    </lineage>
</organism>
<protein>
    <submittedName>
        <fullName evidence="1">Uncharacterized protein</fullName>
    </submittedName>
</protein>
<keyword evidence="2" id="KW-1185">Reference proteome</keyword>
<feature type="non-terminal residue" evidence="1">
    <location>
        <position position="73"/>
    </location>
</feature>
<sequence>MTFKKTKQKLKFQTRLKEDSAFRGREMQWLPGGDVGVMMAGCYVNMETASKAIGDVKGVADNVLKFPKGIDPE</sequence>
<dbReference type="Proteomes" id="UP001189429">
    <property type="component" value="Unassembled WGS sequence"/>
</dbReference>
<gene>
    <name evidence="1" type="ORF">PCOR1329_LOCUS74201</name>
</gene>